<dbReference type="GO" id="GO:0006508">
    <property type="term" value="P:proteolysis"/>
    <property type="evidence" value="ECO:0007669"/>
    <property type="project" value="UniProtKB-KW"/>
</dbReference>
<dbReference type="InterPro" id="IPR051201">
    <property type="entry name" value="Chloro_Bact_Ser_Proteases"/>
</dbReference>
<evidence type="ECO:0000259" key="3">
    <source>
        <dbReference type="SMART" id="SM00228"/>
    </source>
</evidence>
<keyword evidence="1" id="KW-0645">Protease</keyword>
<dbReference type="Gene3D" id="2.30.42.10">
    <property type="match status" value="1"/>
</dbReference>
<dbReference type="InterPro" id="IPR001478">
    <property type="entry name" value="PDZ"/>
</dbReference>
<evidence type="ECO:0000313" key="4">
    <source>
        <dbReference type="EMBL" id="CAB5033224.1"/>
    </source>
</evidence>
<dbReference type="InterPro" id="IPR036034">
    <property type="entry name" value="PDZ_sf"/>
</dbReference>
<dbReference type="Gene3D" id="2.40.10.120">
    <property type="match status" value="1"/>
</dbReference>
<dbReference type="PANTHER" id="PTHR43343">
    <property type="entry name" value="PEPTIDASE S12"/>
    <property type="match status" value="1"/>
</dbReference>
<proteinExistence type="predicted"/>
<dbReference type="SUPFAM" id="SSF50494">
    <property type="entry name" value="Trypsin-like serine proteases"/>
    <property type="match status" value="1"/>
</dbReference>
<reference evidence="4" key="1">
    <citation type="submission" date="2020-05" db="EMBL/GenBank/DDBJ databases">
        <authorList>
            <person name="Chiriac C."/>
            <person name="Salcher M."/>
            <person name="Ghai R."/>
            <person name="Kavagutti S V."/>
        </authorList>
    </citation>
    <scope>NUCLEOTIDE SEQUENCE</scope>
</reference>
<name>A0A6J7RWD8_9ZZZZ</name>
<protein>
    <submittedName>
        <fullName evidence="4">Unannotated protein</fullName>
    </submittedName>
</protein>
<dbReference type="Pfam" id="PF13365">
    <property type="entry name" value="Trypsin_2"/>
    <property type="match status" value="1"/>
</dbReference>
<dbReference type="InterPro" id="IPR009003">
    <property type="entry name" value="Peptidase_S1_PA"/>
</dbReference>
<evidence type="ECO:0000256" key="2">
    <source>
        <dbReference type="ARBA" id="ARBA00022801"/>
    </source>
</evidence>
<dbReference type="EMBL" id="CAFBPX010000077">
    <property type="protein sequence ID" value="CAB5033224.1"/>
    <property type="molecule type" value="Genomic_DNA"/>
</dbReference>
<dbReference type="SUPFAM" id="SSF50156">
    <property type="entry name" value="PDZ domain-like"/>
    <property type="match status" value="1"/>
</dbReference>
<dbReference type="AlphaFoldDB" id="A0A6J7RWD8"/>
<keyword evidence="2" id="KW-0378">Hydrolase</keyword>
<dbReference type="Pfam" id="PF13180">
    <property type="entry name" value="PDZ_2"/>
    <property type="match status" value="1"/>
</dbReference>
<evidence type="ECO:0000256" key="1">
    <source>
        <dbReference type="ARBA" id="ARBA00022670"/>
    </source>
</evidence>
<dbReference type="PRINTS" id="PR00834">
    <property type="entry name" value="PROTEASES2C"/>
</dbReference>
<feature type="domain" description="PDZ" evidence="3">
    <location>
        <begin position="276"/>
        <end position="372"/>
    </location>
</feature>
<organism evidence="4">
    <name type="scientific">freshwater metagenome</name>
    <dbReference type="NCBI Taxonomy" id="449393"/>
    <lineage>
        <taxon>unclassified sequences</taxon>
        <taxon>metagenomes</taxon>
        <taxon>ecological metagenomes</taxon>
    </lineage>
</organism>
<accession>A0A6J7RWD8</accession>
<dbReference type="InterPro" id="IPR001940">
    <property type="entry name" value="Peptidase_S1C"/>
</dbReference>
<gene>
    <name evidence="4" type="ORF">UFOPK4175_00562</name>
</gene>
<sequence length="393" mass="39755">MKSSRSTWFIAGGAGLLGAVAALAAAAVLGIGGGSSTTTLVQQGAGGIVKTVSDGGSMTPREIYQRDSKGVVFITADVVKKETNIFGAPESQNGKATGSGFVIDSKGTILTNAHVVDGAKKVTVRFSNDKTVDAKILGADRSSDIAVLQINPDGQDLVSLPLASMKDVEVGDPVVAIGNPFGQAFSLTTGVVSAKQRSIEGLNGFAINDVIQTDAAINPGNSGGPLIDSAGEVIGINSQIETGGSGGGNVGIGFAVPIDTARKLLPGLRQGTVDTGYLGISSLSITPDLAPLNLPVNKGVLIETVNPGSPAANAGIKGGTVPAKLDGQSLKIGGDIIQKIDGRPMLTSLALSTYVASKQQGDQIEIQLLRGGKETKTVNVTLGRRPQQSVPAP</sequence>
<dbReference type="SMART" id="SM00228">
    <property type="entry name" value="PDZ"/>
    <property type="match status" value="1"/>
</dbReference>
<dbReference type="GO" id="GO:0004252">
    <property type="term" value="F:serine-type endopeptidase activity"/>
    <property type="evidence" value="ECO:0007669"/>
    <property type="project" value="InterPro"/>
</dbReference>
<dbReference type="PANTHER" id="PTHR43343:SF3">
    <property type="entry name" value="PROTEASE DO-LIKE 8, CHLOROPLASTIC"/>
    <property type="match status" value="1"/>
</dbReference>